<keyword evidence="1" id="KW-0614">Plasmid</keyword>
<dbReference type="AlphaFoldDB" id="A0A6D1P9D8"/>
<accession>A0A6D1P9D8</accession>
<organism evidence="1">
    <name type="scientific">Escherichia coli</name>
    <dbReference type="NCBI Taxonomy" id="562"/>
    <lineage>
        <taxon>Bacteria</taxon>
        <taxon>Pseudomonadati</taxon>
        <taxon>Pseudomonadota</taxon>
        <taxon>Gammaproteobacteria</taxon>
        <taxon>Enterobacterales</taxon>
        <taxon>Enterobacteriaceae</taxon>
        <taxon>Escherichia</taxon>
    </lineage>
</organism>
<gene>
    <name evidence="1" type="ORF">pJ53_SAL-19-0623_NDM_00048</name>
</gene>
<proteinExistence type="predicted"/>
<dbReference type="RefSeq" id="WP_242453129.1">
    <property type="nucleotide sequence ID" value="NZ_MN604268.1"/>
</dbReference>
<dbReference type="EMBL" id="MN604268">
    <property type="protein sequence ID" value="QIC03696.1"/>
    <property type="molecule type" value="Genomic_DNA"/>
</dbReference>
<sequence length="140" mass="16743">MSDHIYNYIIGRIDKSRKIMVLVNYESRSNLVTQAQLMKVQFPNLNTLRMFLNDFEPTEKHVIHYSKYSKEMPSGADGYFLFSEHDQQWNIFDPKVINRFVHIHQEAPEFDNYQDYICSCEVKNSPTLKAKHKNKHLCRR</sequence>
<name>A0A6D1P9D8_ECOLX</name>
<protein>
    <submittedName>
        <fullName evidence="1">Uncharacterized protein</fullName>
    </submittedName>
</protein>
<geneLocation type="plasmid" evidence="1">
    <name>pJ53_SAL-19-0623_NDM</name>
</geneLocation>
<reference evidence="1" key="1">
    <citation type="journal article" date="2020" name="Clin. Microbiol. Infect.">
        <title>Multidrug-resistant Salmonella enterica serovar London carrying blaNDM-1 encoding plasmid from Singapore.</title>
        <authorList>
            <person name="Octavia S."/>
            <person name="Chew K.L."/>
            <person name="Lee Chew K."/>
            <person name="Lin R.T.P."/>
            <person name="Teo J.W.P."/>
        </authorList>
    </citation>
    <scope>NUCLEOTIDE SEQUENCE</scope>
    <source>
        <strain evidence="1">J53</strain>
        <plasmid evidence="1">pJ53_SAL-19-0623_NDM</plasmid>
    </source>
</reference>
<evidence type="ECO:0000313" key="1">
    <source>
        <dbReference type="EMBL" id="QIC03696.1"/>
    </source>
</evidence>